<comment type="caution">
    <text evidence="1">The sequence shown here is derived from an EMBL/GenBank/DDBJ whole genome shotgun (WGS) entry which is preliminary data.</text>
</comment>
<sequence>MNDIVIPPLATTNKQHVIAPHGILTIDNARTTTLTLLNTTTSIKTIPQGATLGQIKYHEDNKCCYVHHDSFSTQQHQNTSSTTSNRITSKSKSYSSINSTIHALTLHFPLQQQGQILSILISTNQYLIHQNRQL</sequence>
<evidence type="ECO:0000313" key="2">
    <source>
        <dbReference type="Proteomes" id="UP000682733"/>
    </source>
</evidence>
<dbReference type="EMBL" id="CAJOBA010059893">
    <property type="protein sequence ID" value="CAF4319322.1"/>
    <property type="molecule type" value="Genomic_DNA"/>
</dbReference>
<name>A0A8S2U5W5_9BILA</name>
<organism evidence="1 2">
    <name type="scientific">Didymodactylos carnosus</name>
    <dbReference type="NCBI Taxonomy" id="1234261"/>
    <lineage>
        <taxon>Eukaryota</taxon>
        <taxon>Metazoa</taxon>
        <taxon>Spiralia</taxon>
        <taxon>Gnathifera</taxon>
        <taxon>Rotifera</taxon>
        <taxon>Eurotatoria</taxon>
        <taxon>Bdelloidea</taxon>
        <taxon>Philodinida</taxon>
        <taxon>Philodinidae</taxon>
        <taxon>Didymodactylos</taxon>
    </lineage>
</organism>
<protein>
    <submittedName>
        <fullName evidence="1">Uncharacterized protein</fullName>
    </submittedName>
</protein>
<gene>
    <name evidence="1" type="ORF">TMI583_LOCUS39486</name>
</gene>
<dbReference type="Proteomes" id="UP000682733">
    <property type="component" value="Unassembled WGS sequence"/>
</dbReference>
<reference evidence="1" key="1">
    <citation type="submission" date="2021-02" db="EMBL/GenBank/DDBJ databases">
        <authorList>
            <person name="Nowell W R."/>
        </authorList>
    </citation>
    <scope>NUCLEOTIDE SEQUENCE</scope>
</reference>
<accession>A0A8S2U5W5</accession>
<evidence type="ECO:0000313" key="1">
    <source>
        <dbReference type="EMBL" id="CAF4319322.1"/>
    </source>
</evidence>
<proteinExistence type="predicted"/>
<dbReference type="AlphaFoldDB" id="A0A8S2U5W5"/>